<dbReference type="AlphaFoldDB" id="A0A1C4VQC8"/>
<evidence type="ECO:0000313" key="2">
    <source>
        <dbReference type="EMBL" id="SCE86148.1"/>
    </source>
</evidence>
<dbReference type="EMBL" id="LT607413">
    <property type="protein sequence ID" value="SCE86148.1"/>
    <property type="molecule type" value="Genomic_DNA"/>
</dbReference>
<dbReference type="InParanoid" id="A0A1C4VQC8"/>
<feature type="region of interest" description="Disordered" evidence="1">
    <location>
        <begin position="65"/>
        <end position="125"/>
    </location>
</feature>
<dbReference type="RefSeq" id="WP_088980958.1">
    <property type="nucleotide sequence ID" value="NZ_LT607413.1"/>
</dbReference>
<sequence>MQPPAFVRPIGPTMLRALRVLTRLALTALVLTLAFGGTTAAPAEASFPASPQLRPVPVVGFPQPAARPVVAPLPPRPADEHADAPAAPARPAGDPGTTTTVTVPLPPPATDPGQGSVGRRGPPRV</sequence>
<organism evidence="2 3">
    <name type="scientific">Micromonospora echinospora</name>
    <name type="common">Micromonospora purpurea</name>
    <dbReference type="NCBI Taxonomy" id="1877"/>
    <lineage>
        <taxon>Bacteria</taxon>
        <taxon>Bacillati</taxon>
        <taxon>Actinomycetota</taxon>
        <taxon>Actinomycetes</taxon>
        <taxon>Micromonosporales</taxon>
        <taxon>Micromonosporaceae</taxon>
        <taxon>Micromonospora</taxon>
    </lineage>
</organism>
<reference evidence="3" key="1">
    <citation type="submission" date="2016-06" db="EMBL/GenBank/DDBJ databases">
        <authorList>
            <person name="Varghese N."/>
            <person name="Submissions Spin"/>
        </authorList>
    </citation>
    <scope>NUCLEOTIDE SEQUENCE [LARGE SCALE GENOMIC DNA]</scope>
    <source>
        <strain evidence="3">DSM 43816</strain>
    </source>
</reference>
<evidence type="ECO:0000313" key="3">
    <source>
        <dbReference type="Proteomes" id="UP000198253"/>
    </source>
</evidence>
<dbReference type="Proteomes" id="UP000198253">
    <property type="component" value="Chromosome I"/>
</dbReference>
<accession>A0A1C4VQC8</accession>
<proteinExistence type="predicted"/>
<keyword evidence="3" id="KW-1185">Reference proteome</keyword>
<gene>
    <name evidence="2" type="ORF">GA0070618_1460</name>
</gene>
<protein>
    <submittedName>
        <fullName evidence="2">Uncharacterized protein</fullName>
    </submittedName>
</protein>
<evidence type="ECO:0000256" key="1">
    <source>
        <dbReference type="SAM" id="MobiDB-lite"/>
    </source>
</evidence>
<feature type="compositionally biased region" description="Low complexity" evidence="1">
    <location>
        <begin position="84"/>
        <end position="103"/>
    </location>
</feature>
<name>A0A1C4VQC8_MICEC</name>